<evidence type="ECO:0000256" key="7">
    <source>
        <dbReference type="SAM" id="SignalP"/>
    </source>
</evidence>
<dbReference type="Proteomes" id="UP000245890">
    <property type="component" value="Unassembled WGS sequence"/>
</dbReference>
<sequence length="260" mass="26745">MSRQIPALSRRALIGVLAAVPLALPACTAAPPPLVLAAASLQEAMRAAADAWARMGHLRPTLSFAASSALARQIVAGAPADLFVSADMPWMDAVEKAGRIVPGSRAVLLGNRLVLVAAAGNPRTVPLDQAGPLLAAIGGGRLAMADPDAVPAGIYGKAALQKIGAWDRIAPQLVRAENVRAALALVERGAVPFGIVYATDARASTAVRVAGMFPAGSHPPILYPVARLSQGRSADAEAFRRFLLSPAGKAIFASFGFTPR</sequence>
<dbReference type="GO" id="GO:0030973">
    <property type="term" value="F:molybdate ion binding"/>
    <property type="evidence" value="ECO:0007669"/>
    <property type="project" value="TreeGrafter"/>
</dbReference>
<dbReference type="OrthoDB" id="9785015at2"/>
<dbReference type="SUPFAM" id="SSF53850">
    <property type="entry name" value="Periplasmic binding protein-like II"/>
    <property type="match status" value="1"/>
</dbReference>
<dbReference type="InterPro" id="IPR006311">
    <property type="entry name" value="TAT_signal"/>
</dbReference>
<evidence type="ECO:0000256" key="1">
    <source>
        <dbReference type="ARBA" id="ARBA00009175"/>
    </source>
</evidence>
<dbReference type="EMBL" id="QENQ01000001">
    <property type="protein sequence ID" value="PVX30488.1"/>
    <property type="molecule type" value="Genomic_DNA"/>
</dbReference>
<proteinExistence type="inferred from homology"/>
<dbReference type="NCBIfam" id="TIGR01256">
    <property type="entry name" value="modA"/>
    <property type="match status" value="1"/>
</dbReference>
<reference evidence="8 9" key="1">
    <citation type="submission" date="2018-05" db="EMBL/GenBank/DDBJ databases">
        <title>Description of Sphingomonas pokkalii sp nov, isolated from the rhizosphere of saline tolerant pokkali rice and its draft genome analysis.</title>
        <authorList>
            <person name="Menon R."/>
            <person name="Kumari S."/>
            <person name="Rameshkumar N."/>
        </authorList>
    </citation>
    <scope>NUCLEOTIDE SEQUENCE [LARGE SCALE GENOMIC DNA]</scope>
    <source>
        <strain evidence="8 9">L3B27</strain>
    </source>
</reference>
<keyword evidence="9" id="KW-1185">Reference proteome</keyword>
<organism evidence="8 9">
    <name type="scientific">Sphingomonas pokkalii</name>
    <dbReference type="NCBI Taxonomy" id="2175090"/>
    <lineage>
        <taxon>Bacteria</taxon>
        <taxon>Pseudomonadati</taxon>
        <taxon>Pseudomonadota</taxon>
        <taxon>Alphaproteobacteria</taxon>
        <taxon>Sphingomonadales</taxon>
        <taxon>Sphingomonadaceae</taxon>
        <taxon>Sphingomonas</taxon>
    </lineage>
</organism>
<feature type="binding site" evidence="6">
    <location>
        <position position="197"/>
    </location>
    <ligand>
        <name>molybdate</name>
        <dbReference type="ChEBI" id="CHEBI:36264"/>
    </ligand>
</feature>
<evidence type="ECO:0000313" key="8">
    <source>
        <dbReference type="EMBL" id="PVX30488.1"/>
    </source>
</evidence>
<evidence type="ECO:0000256" key="6">
    <source>
        <dbReference type="PIRSR" id="PIRSR004846-1"/>
    </source>
</evidence>
<dbReference type="PROSITE" id="PS51318">
    <property type="entry name" value="TAT"/>
    <property type="match status" value="1"/>
</dbReference>
<dbReference type="RefSeq" id="WP_116469898.1">
    <property type="nucleotide sequence ID" value="NZ_QENQ01000001.1"/>
</dbReference>
<feature type="signal peptide" evidence="7">
    <location>
        <begin position="1"/>
        <end position="28"/>
    </location>
</feature>
<feature type="binding site" evidence="6">
    <location>
        <position position="152"/>
    </location>
    <ligand>
        <name>molybdate</name>
        <dbReference type="ChEBI" id="CHEBI:36264"/>
    </ligand>
</feature>
<dbReference type="GO" id="GO:0015689">
    <property type="term" value="P:molybdate ion transport"/>
    <property type="evidence" value="ECO:0007669"/>
    <property type="project" value="InterPro"/>
</dbReference>
<dbReference type="PIRSF" id="PIRSF004846">
    <property type="entry name" value="ModA"/>
    <property type="match status" value="1"/>
</dbReference>
<feature type="binding site" evidence="6">
    <location>
        <position position="179"/>
    </location>
    <ligand>
        <name>molybdate</name>
        <dbReference type="ChEBI" id="CHEBI:36264"/>
    </ligand>
</feature>
<feature type="chain" id="PRO_5015651192" evidence="7">
    <location>
        <begin position="29"/>
        <end position="260"/>
    </location>
</feature>
<feature type="binding site" evidence="6">
    <location>
        <position position="67"/>
    </location>
    <ligand>
        <name>molybdate</name>
        <dbReference type="ChEBI" id="CHEBI:36264"/>
    </ligand>
</feature>
<keyword evidence="2 6" id="KW-0500">Molybdenum</keyword>
<dbReference type="GO" id="GO:0030288">
    <property type="term" value="C:outer membrane-bounded periplasmic space"/>
    <property type="evidence" value="ECO:0007669"/>
    <property type="project" value="TreeGrafter"/>
</dbReference>
<name>A0A2U0SGJ5_9SPHN</name>
<evidence type="ECO:0000256" key="2">
    <source>
        <dbReference type="ARBA" id="ARBA00022505"/>
    </source>
</evidence>
<accession>A0A2U0SGJ5</accession>
<keyword evidence="3 6" id="KW-0479">Metal-binding</keyword>
<dbReference type="PANTHER" id="PTHR30632">
    <property type="entry name" value="MOLYBDATE-BINDING PERIPLASMIC PROTEIN"/>
    <property type="match status" value="1"/>
</dbReference>
<dbReference type="Gene3D" id="3.40.190.10">
    <property type="entry name" value="Periplasmic binding protein-like II"/>
    <property type="match status" value="2"/>
</dbReference>
<dbReference type="GO" id="GO:0046872">
    <property type="term" value="F:metal ion binding"/>
    <property type="evidence" value="ECO:0007669"/>
    <property type="project" value="UniProtKB-KW"/>
</dbReference>
<evidence type="ECO:0000256" key="3">
    <source>
        <dbReference type="ARBA" id="ARBA00022723"/>
    </source>
</evidence>
<protein>
    <submittedName>
        <fullName evidence="8">Molybdate ABC transporter substrate-binding protein</fullName>
    </submittedName>
</protein>
<dbReference type="GO" id="GO:1901359">
    <property type="term" value="F:tungstate binding"/>
    <property type="evidence" value="ECO:0007669"/>
    <property type="project" value="UniProtKB-ARBA"/>
</dbReference>
<dbReference type="Pfam" id="PF13531">
    <property type="entry name" value="SBP_bac_11"/>
    <property type="match status" value="1"/>
</dbReference>
<comment type="subunit">
    <text evidence="5">The complex is composed of two ATP-binding proteins (ModC), two transmembrane proteins (ModB) and a solute-binding protein (ModA).</text>
</comment>
<dbReference type="AlphaFoldDB" id="A0A2U0SGJ5"/>
<comment type="caution">
    <text evidence="8">The sequence shown here is derived from an EMBL/GenBank/DDBJ whole genome shotgun (WGS) entry which is preliminary data.</text>
</comment>
<dbReference type="PANTHER" id="PTHR30632:SF17">
    <property type="entry name" value="MOLYBDATE-BINDING PROTEIN MODA"/>
    <property type="match status" value="1"/>
</dbReference>
<evidence type="ECO:0000313" key="9">
    <source>
        <dbReference type="Proteomes" id="UP000245890"/>
    </source>
</evidence>
<gene>
    <name evidence="8" type="primary">modA</name>
    <name evidence="8" type="ORF">DD559_14980</name>
</gene>
<comment type="similarity">
    <text evidence="1">Belongs to the bacterial solute-binding protein ModA family.</text>
</comment>
<keyword evidence="4 7" id="KW-0732">Signal</keyword>
<dbReference type="InterPro" id="IPR050682">
    <property type="entry name" value="ModA/WtpA"/>
</dbReference>
<dbReference type="InterPro" id="IPR005950">
    <property type="entry name" value="ModA"/>
</dbReference>
<evidence type="ECO:0000256" key="5">
    <source>
        <dbReference type="ARBA" id="ARBA00062515"/>
    </source>
</evidence>
<feature type="binding site" evidence="6">
    <location>
        <position position="40"/>
    </location>
    <ligand>
        <name>molybdate</name>
        <dbReference type="ChEBI" id="CHEBI:36264"/>
    </ligand>
</feature>
<dbReference type="FunFam" id="3.40.190.10:FF:000035">
    <property type="entry name" value="Molybdate ABC transporter substrate-binding protein"/>
    <property type="match status" value="1"/>
</dbReference>
<evidence type="ECO:0000256" key="4">
    <source>
        <dbReference type="ARBA" id="ARBA00022729"/>
    </source>
</evidence>